<dbReference type="Pfam" id="PF00069">
    <property type="entry name" value="Pkinase"/>
    <property type="match status" value="2"/>
</dbReference>
<accession>A0A9P3UPE3</accession>
<evidence type="ECO:0000256" key="2">
    <source>
        <dbReference type="ARBA" id="ARBA00022527"/>
    </source>
</evidence>
<evidence type="ECO:0000256" key="7">
    <source>
        <dbReference type="ARBA" id="ARBA00047899"/>
    </source>
</evidence>
<dbReference type="InterPro" id="IPR008271">
    <property type="entry name" value="Ser/Thr_kinase_AS"/>
</dbReference>
<sequence>MPFFTTKVSFRVLMDKTFKKHSTKRSRELAKVEVVEVAPPPIASPPQEEVVKVDLNDAYHDPSILDIRRNSVYGLNDFIVEINKVTAIASPAASKILFAPSPSPTIVVDPPAKIVEFSPVRKVSDDLIITPPQTPPPVTAAVVPCPSSAYVLDAPMPKRESLELVVSSVSTVAASVLTPSMPPAPRVMTLDDLKFIKVLNVGSSGQVYMVKDKVTKERRALKIIPNAGLVAGQIAGILEEQAVLRKTAGAPYLLTLDASFYDTKNFYLVMPLYPTDLESEIIRCDKFPKARARFYFVEGYLALTYLHTEGIIHRDIKPANMLLSRDGHVVLGDFGLAKDFFTKPTLAERMFQPFWPYARGDDVGLPTTRRRSGNDPELLFTLFARCGTALHLSPELLRGDWYSFGVDYWALAVCLYMMVTGRPPFDTESEEFEDLRHEILNTEVSFRPEDGVDAPTEDFLTQLLQKDPEDRLRLTELEEHPFFEGVNWPLMEKKLVPAPWIPPTDPRHVMHEKPAEFIPGVPLDDGVGPYPEFEYTSEAVRTGVVRTEDVIEDEDGPEQGDGREEPTGQEVKLPLSRIAAFCQRVFGSQMWRKDLEPSSSGLPTSASLSSTIDLPPTPSVYSCSASSMRCDGPALDRPWAPSTPAVHGSGVLSRLRLWFERLWVPKTRDVPDFAGRFDLLA</sequence>
<evidence type="ECO:0000256" key="9">
    <source>
        <dbReference type="SAM" id="MobiDB-lite"/>
    </source>
</evidence>
<organism evidence="11 12">
    <name type="scientific">Lyophyllum shimeji</name>
    <name type="common">Hon-shimeji</name>
    <name type="synonym">Tricholoma shimeji</name>
    <dbReference type="NCBI Taxonomy" id="47721"/>
    <lineage>
        <taxon>Eukaryota</taxon>
        <taxon>Fungi</taxon>
        <taxon>Dikarya</taxon>
        <taxon>Basidiomycota</taxon>
        <taxon>Agaricomycotina</taxon>
        <taxon>Agaricomycetes</taxon>
        <taxon>Agaricomycetidae</taxon>
        <taxon>Agaricales</taxon>
        <taxon>Tricholomatineae</taxon>
        <taxon>Lyophyllaceae</taxon>
        <taxon>Lyophyllum</taxon>
    </lineage>
</organism>
<keyword evidence="12" id="KW-1185">Reference proteome</keyword>
<dbReference type="SMART" id="SM00220">
    <property type="entry name" value="S_TKc"/>
    <property type="match status" value="1"/>
</dbReference>
<evidence type="ECO:0000313" key="11">
    <source>
        <dbReference type="EMBL" id="GLB38905.1"/>
    </source>
</evidence>
<evidence type="ECO:0000256" key="4">
    <source>
        <dbReference type="ARBA" id="ARBA00022741"/>
    </source>
</evidence>
<reference evidence="11" key="1">
    <citation type="submission" date="2022-07" db="EMBL/GenBank/DDBJ databases">
        <title>The genome of Lyophyllum shimeji provides insight into the initial evolution of ectomycorrhizal fungal genome.</title>
        <authorList>
            <person name="Kobayashi Y."/>
            <person name="Shibata T."/>
            <person name="Hirakawa H."/>
            <person name="Shigenobu S."/>
            <person name="Nishiyama T."/>
            <person name="Yamada A."/>
            <person name="Hasebe M."/>
            <person name="Kawaguchi M."/>
        </authorList>
    </citation>
    <scope>NUCLEOTIDE SEQUENCE</scope>
    <source>
        <strain evidence="11">AT787</strain>
    </source>
</reference>
<dbReference type="InterPro" id="IPR000719">
    <property type="entry name" value="Prot_kinase_dom"/>
</dbReference>
<keyword evidence="5" id="KW-0418">Kinase</keyword>
<dbReference type="Gene3D" id="1.10.510.10">
    <property type="entry name" value="Transferase(Phosphotransferase) domain 1"/>
    <property type="match status" value="2"/>
</dbReference>
<protein>
    <recommendedName>
        <fullName evidence="1">non-specific serine/threonine protein kinase</fullName>
        <ecNumber evidence="1">2.7.11.1</ecNumber>
    </recommendedName>
</protein>
<dbReference type="EMBL" id="BRPK01000006">
    <property type="protein sequence ID" value="GLB38905.1"/>
    <property type="molecule type" value="Genomic_DNA"/>
</dbReference>
<comment type="catalytic activity">
    <reaction evidence="7">
        <text>L-threonyl-[protein] + ATP = O-phospho-L-threonyl-[protein] + ADP + H(+)</text>
        <dbReference type="Rhea" id="RHEA:46608"/>
        <dbReference type="Rhea" id="RHEA-COMP:11060"/>
        <dbReference type="Rhea" id="RHEA-COMP:11605"/>
        <dbReference type="ChEBI" id="CHEBI:15378"/>
        <dbReference type="ChEBI" id="CHEBI:30013"/>
        <dbReference type="ChEBI" id="CHEBI:30616"/>
        <dbReference type="ChEBI" id="CHEBI:61977"/>
        <dbReference type="ChEBI" id="CHEBI:456216"/>
        <dbReference type="EC" id="2.7.11.1"/>
    </reaction>
</comment>
<comment type="caution">
    <text evidence="11">The sequence shown here is derived from an EMBL/GenBank/DDBJ whole genome shotgun (WGS) entry which is preliminary data.</text>
</comment>
<dbReference type="PROSITE" id="PS00108">
    <property type="entry name" value="PROTEIN_KINASE_ST"/>
    <property type="match status" value="1"/>
</dbReference>
<dbReference type="GO" id="GO:0004674">
    <property type="term" value="F:protein serine/threonine kinase activity"/>
    <property type="evidence" value="ECO:0007669"/>
    <property type="project" value="UniProtKB-KW"/>
</dbReference>
<comment type="catalytic activity">
    <reaction evidence="8">
        <text>L-seryl-[protein] + ATP = O-phospho-L-seryl-[protein] + ADP + H(+)</text>
        <dbReference type="Rhea" id="RHEA:17989"/>
        <dbReference type="Rhea" id="RHEA-COMP:9863"/>
        <dbReference type="Rhea" id="RHEA-COMP:11604"/>
        <dbReference type="ChEBI" id="CHEBI:15378"/>
        <dbReference type="ChEBI" id="CHEBI:29999"/>
        <dbReference type="ChEBI" id="CHEBI:30616"/>
        <dbReference type="ChEBI" id="CHEBI:83421"/>
        <dbReference type="ChEBI" id="CHEBI:456216"/>
        <dbReference type="EC" id="2.7.11.1"/>
    </reaction>
</comment>
<keyword evidence="4" id="KW-0547">Nucleotide-binding</keyword>
<evidence type="ECO:0000256" key="6">
    <source>
        <dbReference type="ARBA" id="ARBA00022840"/>
    </source>
</evidence>
<keyword evidence="6" id="KW-0067">ATP-binding</keyword>
<keyword evidence="3" id="KW-0808">Transferase</keyword>
<dbReference type="SUPFAM" id="SSF56112">
    <property type="entry name" value="Protein kinase-like (PK-like)"/>
    <property type="match status" value="1"/>
</dbReference>
<feature type="domain" description="Protein kinase" evidence="10">
    <location>
        <begin position="193"/>
        <end position="483"/>
    </location>
</feature>
<dbReference type="InterPro" id="IPR011009">
    <property type="entry name" value="Kinase-like_dom_sf"/>
</dbReference>
<keyword evidence="2" id="KW-0723">Serine/threonine-protein kinase</keyword>
<dbReference type="AlphaFoldDB" id="A0A9P3UPE3"/>
<dbReference type="PANTHER" id="PTHR24356:SF1">
    <property type="entry name" value="SERINE_THREONINE-PROTEIN KINASE GREATWALL"/>
    <property type="match status" value="1"/>
</dbReference>
<feature type="region of interest" description="Disordered" evidence="9">
    <location>
        <begin position="549"/>
        <end position="570"/>
    </location>
</feature>
<evidence type="ECO:0000256" key="1">
    <source>
        <dbReference type="ARBA" id="ARBA00012513"/>
    </source>
</evidence>
<dbReference type="Gene3D" id="3.30.200.20">
    <property type="entry name" value="Phosphorylase Kinase, domain 1"/>
    <property type="match status" value="1"/>
</dbReference>
<dbReference type="EC" id="2.7.11.1" evidence="1"/>
<dbReference type="PANTHER" id="PTHR24356">
    <property type="entry name" value="SERINE/THREONINE-PROTEIN KINASE"/>
    <property type="match status" value="1"/>
</dbReference>
<evidence type="ECO:0000256" key="8">
    <source>
        <dbReference type="ARBA" id="ARBA00048679"/>
    </source>
</evidence>
<dbReference type="OrthoDB" id="68483at2759"/>
<dbReference type="GO" id="GO:0005524">
    <property type="term" value="F:ATP binding"/>
    <property type="evidence" value="ECO:0007669"/>
    <property type="project" value="UniProtKB-KW"/>
</dbReference>
<dbReference type="Proteomes" id="UP001063166">
    <property type="component" value="Unassembled WGS sequence"/>
</dbReference>
<proteinExistence type="predicted"/>
<dbReference type="PROSITE" id="PS50011">
    <property type="entry name" value="PROTEIN_KINASE_DOM"/>
    <property type="match status" value="1"/>
</dbReference>
<gene>
    <name evidence="11" type="ORF">LshimejAT787_0600670</name>
</gene>
<evidence type="ECO:0000256" key="5">
    <source>
        <dbReference type="ARBA" id="ARBA00022777"/>
    </source>
</evidence>
<evidence type="ECO:0000313" key="12">
    <source>
        <dbReference type="Proteomes" id="UP001063166"/>
    </source>
</evidence>
<evidence type="ECO:0000259" key="10">
    <source>
        <dbReference type="PROSITE" id="PS50011"/>
    </source>
</evidence>
<dbReference type="InterPro" id="IPR050236">
    <property type="entry name" value="Ser_Thr_kinase_AGC"/>
</dbReference>
<evidence type="ECO:0000256" key="3">
    <source>
        <dbReference type="ARBA" id="ARBA00022679"/>
    </source>
</evidence>
<name>A0A9P3UPE3_LYOSH</name>